<comment type="subcellular location">
    <subcellularLocation>
        <location evidence="1">Membrane</location>
    </subcellularLocation>
</comment>
<dbReference type="GO" id="GO:0009734">
    <property type="term" value="P:auxin-activated signaling pathway"/>
    <property type="evidence" value="ECO:0007669"/>
    <property type="project" value="InterPro"/>
</dbReference>
<dbReference type="EMBL" id="JAUUTY010000001">
    <property type="protein sequence ID" value="KAK1692471.1"/>
    <property type="molecule type" value="Genomic_DNA"/>
</dbReference>
<evidence type="ECO:0000313" key="8">
    <source>
        <dbReference type="EMBL" id="KAK1692471.1"/>
    </source>
</evidence>
<evidence type="ECO:0000313" key="9">
    <source>
        <dbReference type="Proteomes" id="UP001231189"/>
    </source>
</evidence>
<protein>
    <submittedName>
        <fullName evidence="8">Uncharacterized protein</fullName>
    </submittedName>
</protein>
<feature type="region of interest" description="Disordered" evidence="6">
    <location>
        <begin position="321"/>
        <end position="345"/>
    </location>
</feature>
<evidence type="ECO:0000256" key="3">
    <source>
        <dbReference type="ARBA" id="ARBA00022692"/>
    </source>
</evidence>
<feature type="transmembrane region" description="Helical" evidence="7">
    <location>
        <begin position="78"/>
        <end position="96"/>
    </location>
</feature>
<keyword evidence="3 7" id="KW-0812">Transmembrane</keyword>
<evidence type="ECO:0000256" key="4">
    <source>
        <dbReference type="ARBA" id="ARBA00022989"/>
    </source>
</evidence>
<dbReference type="GO" id="GO:0016020">
    <property type="term" value="C:membrane"/>
    <property type="evidence" value="ECO:0007669"/>
    <property type="project" value="UniProtKB-SubCell"/>
</dbReference>
<evidence type="ECO:0000256" key="6">
    <source>
        <dbReference type="SAM" id="MobiDB-lite"/>
    </source>
</evidence>
<accession>A0AAD8TSN5</accession>
<reference evidence="8" key="1">
    <citation type="submission" date="2023-07" db="EMBL/GenBank/DDBJ databases">
        <title>A chromosome-level genome assembly of Lolium multiflorum.</title>
        <authorList>
            <person name="Chen Y."/>
            <person name="Copetti D."/>
            <person name="Kolliker R."/>
            <person name="Studer B."/>
        </authorList>
    </citation>
    <scope>NUCLEOTIDE SEQUENCE</scope>
    <source>
        <strain evidence="8">02402/16</strain>
        <tissue evidence="8">Leaf</tissue>
    </source>
</reference>
<sequence length="383" mass="41967">MRRGHEHAEIVRLHHLPGLHPGAGRRHLAGLPGQLHRLHPPCGGPSSSSASPSWSSPSWASSAPATARPGSSTASTSSLLFSFVVFALLFFIVFATPSPTTGRGQVVMNRRFLEYQLSDYNGWLKICLILRPAVLGHHRRRLRDGHACKGDEEGRARPPTPGMMVAESPAMFAATGTSRRLRQHVLFLGYNLAEKYRAAPVIFPWDLYTSSALWIIWGFLRILTPFCDSQSQSGCCKPPSSCGFTYNNETFWTPIPGSSVADLTATGVNEPTGSSAVDSCKETASRRASRRAGARWPSSTSLCSSSCHRLCCGMRRLRNAKRDGQQQSRPGRDDESRPAGSVLGSAKTRKKPLLVQRPEWVALGACLSKYLYWIVGWIPGWVV</sequence>
<dbReference type="Proteomes" id="UP001231189">
    <property type="component" value="Unassembled WGS sequence"/>
</dbReference>
<keyword evidence="4 7" id="KW-1133">Transmembrane helix</keyword>
<comment type="similarity">
    <text evidence="2">Belongs to the tetraspanin (TM4SF) family.</text>
</comment>
<feature type="compositionally biased region" description="Basic and acidic residues" evidence="6">
    <location>
        <begin position="321"/>
        <end position="337"/>
    </location>
</feature>
<name>A0AAD8TSN5_LOLMU</name>
<comment type="caution">
    <text evidence="8">The sequence shown here is derived from an EMBL/GenBank/DDBJ whole genome shotgun (WGS) entry which is preliminary data.</text>
</comment>
<evidence type="ECO:0000256" key="7">
    <source>
        <dbReference type="SAM" id="Phobius"/>
    </source>
</evidence>
<organism evidence="8 9">
    <name type="scientific">Lolium multiflorum</name>
    <name type="common">Italian ryegrass</name>
    <name type="synonym">Lolium perenne subsp. multiflorum</name>
    <dbReference type="NCBI Taxonomy" id="4521"/>
    <lineage>
        <taxon>Eukaryota</taxon>
        <taxon>Viridiplantae</taxon>
        <taxon>Streptophyta</taxon>
        <taxon>Embryophyta</taxon>
        <taxon>Tracheophyta</taxon>
        <taxon>Spermatophyta</taxon>
        <taxon>Magnoliopsida</taxon>
        <taxon>Liliopsida</taxon>
        <taxon>Poales</taxon>
        <taxon>Poaceae</taxon>
        <taxon>BOP clade</taxon>
        <taxon>Pooideae</taxon>
        <taxon>Poodae</taxon>
        <taxon>Poeae</taxon>
        <taxon>Poeae Chloroplast Group 2 (Poeae type)</taxon>
        <taxon>Loliodinae</taxon>
        <taxon>Loliinae</taxon>
        <taxon>Lolium</taxon>
    </lineage>
</organism>
<dbReference type="PANTHER" id="PTHR32191">
    <property type="entry name" value="TETRASPANIN-8-RELATED"/>
    <property type="match status" value="1"/>
</dbReference>
<dbReference type="InterPro" id="IPR044991">
    <property type="entry name" value="TET_plant"/>
</dbReference>
<feature type="region of interest" description="Disordered" evidence="6">
    <location>
        <begin position="39"/>
        <end position="68"/>
    </location>
</feature>
<evidence type="ECO:0000256" key="2">
    <source>
        <dbReference type="ARBA" id="ARBA00006840"/>
    </source>
</evidence>
<keyword evidence="5 7" id="KW-0472">Membrane</keyword>
<evidence type="ECO:0000256" key="5">
    <source>
        <dbReference type="ARBA" id="ARBA00023136"/>
    </source>
</evidence>
<keyword evidence="9" id="KW-1185">Reference proteome</keyword>
<evidence type="ECO:0000256" key="1">
    <source>
        <dbReference type="ARBA" id="ARBA00004370"/>
    </source>
</evidence>
<feature type="compositionally biased region" description="Low complexity" evidence="6">
    <location>
        <begin position="45"/>
        <end position="68"/>
    </location>
</feature>
<gene>
    <name evidence="8" type="ORF">QYE76_009168</name>
</gene>
<proteinExistence type="inferred from homology"/>
<dbReference type="AlphaFoldDB" id="A0AAD8TSN5"/>